<reference evidence="3" key="1">
    <citation type="submission" date="2023-07" db="EMBL/GenBank/DDBJ databases">
        <title>Whole genome shotgun sequence of Streptomyces nojiriensis NBRC 13794.</title>
        <authorList>
            <person name="Komaki H."/>
            <person name="Tamura T."/>
        </authorList>
    </citation>
    <scope>NUCLEOTIDE SEQUENCE [LARGE SCALE GENOMIC DNA]</scope>
    <source>
        <strain evidence="3">NBRC 13794</strain>
    </source>
</reference>
<dbReference type="GeneID" id="95591188"/>
<name>A0ABQ3SXS7_9ACTN</name>
<keyword evidence="1" id="KW-1133">Transmembrane helix</keyword>
<feature type="transmembrane region" description="Helical" evidence="1">
    <location>
        <begin position="217"/>
        <end position="239"/>
    </location>
</feature>
<sequence>MLHRGIKFAHAVVLAFSATLSFLFLRSLDEDWALGHSAVVWVTDSDGAASGSQVAGVIAEFAAKNHATIAREVPDLKDPSHRRHLYLAPGGPHSDWLRDGYPAFSRGYHTDVHPVAELGQRDPRGFYYVFGPDAAAASLTRTLDDLGLVASVNQPFSLAQLTTVYADSALYRSFFVVALAVVTMTGASVLLNAKAYGVQRLQGKSFGQILLRDMRQLGAFWAVACAVVSAATLLLLGLYNGLAWIGQFASIALGCTVALSLIALVTHCAMLWLTFQTDVLRALKGELPARAASVSAYLVRIPALLLALSIATAVVLGAQDVLARQESREAYAKIGDATSIRFNGSLASDTALRSLDENVGPWLRQADRDGQIIVAGHRDLRLSAGIPGLTKGDLLVVNETFLTEQPVLDPAGRRIEPTAAAPDQIRLLVPEALAQHTGRLKELTPTWLSPSDPGKIAPAQVKTLPSKDGQRVFTYNPRGKSHAADNPGADDSLVTDPVIIVFPNGAPFLSDKGYTSYASQRSIVFHNPDDVTAGVEKRHLESYVTAMTPVGQDAALELRKVVGDFRLQLFNLAVAVAVLLITGVGVCIVHSRKNAQAIFARHISGWTFTATHRPVLLVEGVLAVLLAAWVPFQVWQQNQDAARYEALGIPAPRPTAEFTGLDLGVTGVLVAVEVAAVLVALVVFHRRIVKEGAAES</sequence>
<feature type="transmembrane region" description="Helical" evidence="1">
    <location>
        <begin position="569"/>
        <end position="589"/>
    </location>
</feature>
<proteinExistence type="predicted"/>
<dbReference type="EMBL" id="BNEC01000005">
    <property type="protein sequence ID" value="GHI72944.1"/>
    <property type="molecule type" value="Genomic_DNA"/>
</dbReference>
<accession>A0ABQ3SXS7</accession>
<comment type="caution">
    <text evidence="2">The sequence shown here is derived from an EMBL/GenBank/DDBJ whole genome shotgun (WGS) entry which is preliminary data.</text>
</comment>
<keyword evidence="1" id="KW-0812">Transmembrane</keyword>
<dbReference type="Proteomes" id="UP000613974">
    <property type="component" value="Unassembled WGS sequence"/>
</dbReference>
<evidence type="ECO:0000313" key="3">
    <source>
        <dbReference type="Proteomes" id="UP000613974"/>
    </source>
</evidence>
<keyword evidence="1" id="KW-0472">Membrane</keyword>
<evidence type="ECO:0008006" key="4">
    <source>
        <dbReference type="Google" id="ProtNLM"/>
    </source>
</evidence>
<feature type="transmembrane region" description="Helical" evidence="1">
    <location>
        <begin position="251"/>
        <end position="275"/>
    </location>
</feature>
<feature type="transmembrane region" description="Helical" evidence="1">
    <location>
        <begin position="663"/>
        <end position="684"/>
    </location>
</feature>
<keyword evidence="3" id="KW-1185">Reference proteome</keyword>
<evidence type="ECO:0000256" key="1">
    <source>
        <dbReference type="SAM" id="Phobius"/>
    </source>
</evidence>
<feature type="transmembrane region" description="Helical" evidence="1">
    <location>
        <begin position="610"/>
        <end position="630"/>
    </location>
</feature>
<gene>
    <name evidence="2" type="ORF">Snoj_68620</name>
</gene>
<dbReference type="RefSeq" id="WP_189737770.1">
    <property type="nucleotide sequence ID" value="NZ_BMRL01000006.1"/>
</dbReference>
<organism evidence="2 3">
    <name type="scientific">Streptomyces nojiriensis</name>
    <dbReference type="NCBI Taxonomy" id="66374"/>
    <lineage>
        <taxon>Bacteria</taxon>
        <taxon>Bacillati</taxon>
        <taxon>Actinomycetota</taxon>
        <taxon>Actinomycetes</taxon>
        <taxon>Kitasatosporales</taxon>
        <taxon>Streptomycetaceae</taxon>
        <taxon>Streptomyces</taxon>
    </lineage>
</organism>
<feature type="transmembrane region" description="Helical" evidence="1">
    <location>
        <begin position="296"/>
        <end position="318"/>
    </location>
</feature>
<feature type="transmembrane region" description="Helical" evidence="1">
    <location>
        <begin position="174"/>
        <end position="196"/>
    </location>
</feature>
<protein>
    <recommendedName>
        <fullName evidence="4">DUF1430 domain-containing protein</fullName>
    </recommendedName>
</protein>
<evidence type="ECO:0000313" key="2">
    <source>
        <dbReference type="EMBL" id="GHI72944.1"/>
    </source>
</evidence>